<dbReference type="InterPro" id="IPR011043">
    <property type="entry name" value="Gal_Oxase/kelch_b-propeller"/>
</dbReference>
<organism evidence="1 2">
    <name type="scientific">Reticulomyxa filosa</name>
    <dbReference type="NCBI Taxonomy" id="46433"/>
    <lineage>
        <taxon>Eukaryota</taxon>
        <taxon>Sar</taxon>
        <taxon>Rhizaria</taxon>
        <taxon>Retaria</taxon>
        <taxon>Foraminifera</taxon>
        <taxon>Monothalamids</taxon>
        <taxon>Reticulomyxidae</taxon>
        <taxon>Reticulomyxa</taxon>
    </lineage>
</organism>
<dbReference type="EMBL" id="ASPP01014597">
    <property type="protein sequence ID" value="ETO18654.1"/>
    <property type="molecule type" value="Genomic_DNA"/>
</dbReference>
<reference evidence="1 2" key="1">
    <citation type="journal article" date="2013" name="Curr. Biol.">
        <title>The Genome of the Foraminiferan Reticulomyxa filosa.</title>
        <authorList>
            <person name="Glockner G."/>
            <person name="Hulsmann N."/>
            <person name="Schleicher M."/>
            <person name="Noegel A.A."/>
            <person name="Eichinger L."/>
            <person name="Gallinger C."/>
            <person name="Pawlowski J."/>
            <person name="Sierra R."/>
            <person name="Euteneuer U."/>
            <person name="Pillet L."/>
            <person name="Moustafa A."/>
            <person name="Platzer M."/>
            <person name="Groth M."/>
            <person name="Szafranski K."/>
            <person name="Schliwa M."/>
        </authorList>
    </citation>
    <scope>NUCLEOTIDE SEQUENCE [LARGE SCALE GENOMIC DNA]</scope>
</reference>
<proteinExistence type="predicted"/>
<dbReference type="SUPFAM" id="SSF50965">
    <property type="entry name" value="Galactose oxidase, central domain"/>
    <property type="match status" value="1"/>
</dbReference>
<evidence type="ECO:0000313" key="2">
    <source>
        <dbReference type="Proteomes" id="UP000023152"/>
    </source>
</evidence>
<gene>
    <name evidence="1" type="ORF">RFI_18608</name>
</gene>
<name>X6MYT8_RETFI</name>
<evidence type="ECO:0008006" key="3">
    <source>
        <dbReference type="Google" id="ProtNLM"/>
    </source>
</evidence>
<dbReference type="AlphaFoldDB" id="X6MYT8"/>
<dbReference type="InterPro" id="IPR015915">
    <property type="entry name" value="Kelch-typ_b-propeller"/>
</dbReference>
<protein>
    <recommendedName>
        <fullName evidence="3">Kelch motif family protein</fullName>
    </recommendedName>
</protein>
<comment type="caution">
    <text evidence="1">The sequence shown here is derived from an EMBL/GenBank/DDBJ whole genome shotgun (WGS) entry which is preliminary data.</text>
</comment>
<accession>X6MYT8</accession>
<dbReference type="Gene3D" id="2.120.10.80">
    <property type="entry name" value="Kelch-type beta propeller"/>
    <property type="match status" value="2"/>
</dbReference>
<sequence>MQKKRTLLFFFCACSLYFVTHFLNRNNMGNQTHFTPLSTLPIPLYLGQCVAYKQEVLICGGVCKGDCYSYHTLKNEYKHVCSYPSDTKLFGHCVVRLANDNKDTDKDEVVLLSFGGERKHTLMMKYVSVWDETIEKSEHCNKWLPFTDMHNQVLCIGRSKDDYRGVRAVLGGSENHLLFITYFPNNIDVFDVTTFQYVKHDILPTDGNYWIWYHCFVSKSTNAKKDLKKRGTEMVLFCENRGLSIEYDEDNNTFRFRKLPVCDSISPLNKCAYVRIHDVILFFGGDSHRNGTSKAVHKYSIKDSKWITFPHSLPTPLYGCVAVLSEDDACVHILGGKNRQMEEVSTHTKANVHYWLSEKEMQRWRLLHAHNKNEKEEEEEEE</sequence>
<evidence type="ECO:0000313" key="1">
    <source>
        <dbReference type="EMBL" id="ETO18654.1"/>
    </source>
</evidence>
<keyword evidence="2" id="KW-1185">Reference proteome</keyword>
<dbReference type="Proteomes" id="UP000023152">
    <property type="component" value="Unassembled WGS sequence"/>
</dbReference>
<feature type="non-terminal residue" evidence="1">
    <location>
        <position position="382"/>
    </location>
</feature>